<dbReference type="EMBL" id="UIDG01000640">
    <property type="protein sequence ID" value="SUS08754.1"/>
    <property type="molecule type" value="Genomic_DNA"/>
</dbReference>
<feature type="transmembrane region" description="Helical" evidence="3">
    <location>
        <begin position="461"/>
        <end position="484"/>
    </location>
</feature>
<dbReference type="Gene3D" id="3.40.50.300">
    <property type="entry name" value="P-loop containing nucleotide triphosphate hydrolases"/>
    <property type="match status" value="1"/>
</dbReference>
<evidence type="ECO:0000256" key="3">
    <source>
        <dbReference type="SAM" id="Phobius"/>
    </source>
</evidence>
<feature type="coiled-coil region" evidence="1">
    <location>
        <begin position="376"/>
        <end position="441"/>
    </location>
</feature>
<accession>A0A380TM26</accession>
<sequence length="724" mass="78568">MADLTPHSRQPSELELPSEPDRSVVAPRFYPRFEASPPIDPFERLDLSSVFAAVWQARFRIVGSAILFGVWVWLLAGLLTPRYEAMAFLRIDGDGFDALSEGRRDPNRFVDPVVLSTRVQSIKSAAVLGAALDAAGIAYSAEFNEGLARTAEDRRKDQASNARQMSETEKQASLLTEFAKRVDVWQIEQSGVAAIKVKANDPILAARAANAIGDSYIAQQIQEKRKTRLQALDALLAQQNEMTRKLRGIEDSIASVRADRKLVFTEAQDIRGQVLGKTRELLIAAEADLAEVERKRIVIEQARDGGVESLSLVTFSDLIQKLKEQRAVLSVELGQLASETGPSHPRYQAVVSGIAKLDRAIDEELKRVGASVRTTERGLRDRVQTLSKRLAELNSEVTDQATSRVHLDSLETEVQGLRYSRESLKNEIDKLKTALGLEQSEANFVSRALPPEKPSFPRRSLIAAGGTVAWGGFFAFAVGVAALWNRQVRSPADTAAFETIVHCPVVGALPAAGRRFAITARQLPLEFAEGLKRIAEAIRLGPVGPVSIVISSLKQGDGGTTAAVALARLSGQAGLTTVLVELDARRRITELLAAQSAFGLADCAQSGVNPVAAIVPKPDLGFHVLTHGRTGDGLGTRADAALDQVFETLKALYRVVIISAPPLSQSPRAFWVGRNVDHVVVVTTADKRRADVLARFFRFFGGAVPGNVAVVFNHVDAKYHGSLL</sequence>
<name>A0A380TM26_9ZZZZ</name>
<feature type="transmembrane region" description="Helical" evidence="3">
    <location>
        <begin position="61"/>
        <end position="80"/>
    </location>
</feature>
<protein>
    <recommendedName>
        <fullName evidence="5">Lipopolysaccharide biosynthesis protein</fullName>
    </recommendedName>
</protein>
<proteinExistence type="predicted"/>
<feature type="region of interest" description="Disordered" evidence="2">
    <location>
        <begin position="1"/>
        <end position="20"/>
    </location>
</feature>
<feature type="coiled-coil region" evidence="1">
    <location>
        <begin position="275"/>
        <end position="339"/>
    </location>
</feature>
<dbReference type="GO" id="GO:0005886">
    <property type="term" value="C:plasma membrane"/>
    <property type="evidence" value="ECO:0007669"/>
    <property type="project" value="TreeGrafter"/>
</dbReference>
<dbReference type="PANTHER" id="PTHR32309">
    <property type="entry name" value="TYROSINE-PROTEIN KINASE"/>
    <property type="match status" value="1"/>
</dbReference>
<dbReference type="AlphaFoldDB" id="A0A380TM26"/>
<reference evidence="4" key="1">
    <citation type="submission" date="2018-07" db="EMBL/GenBank/DDBJ databases">
        <authorList>
            <person name="Quirk P.G."/>
            <person name="Krulwich T.A."/>
        </authorList>
    </citation>
    <scope>NUCLEOTIDE SEQUENCE</scope>
</reference>
<dbReference type="InterPro" id="IPR050445">
    <property type="entry name" value="Bact_polysacc_biosynth/exp"/>
</dbReference>
<evidence type="ECO:0000313" key="4">
    <source>
        <dbReference type="EMBL" id="SUS08754.1"/>
    </source>
</evidence>
<evidence type="ECO:0000256" key="2">
    <source>
        <dbReference type="SAM" id="MobiDB-lite"/>
    </source>
</evidence>
<keyword evidence="3" id="KW-1133">Transmembrane helix</keyword>
<evidence type="ECO:0000256" key="1">
    <source>
        <dbReference type="SAM" id="Coils"/>
    </source>
</evidence>
<dbReference type="PANTHER" id="PTHR32309:SF13">
    <property type="entry name" value="FERRIC ENTEROBACTIN TRANSPORT PROTEIN FEPE"/>
    <property type="match status" value="1"/>
</dbReference>
<keyword evidence="3" id="KW-0472">Membrane</keyword>
<gene>
    <name evidence="4" type="ORF">DF3PB_850013</name>
</gene>
<evidence type="ECO:0008006" key="5">
    <source>
        <dbReference type="Google" id="ProtNLM"/>
    </source>
</evidence>
<keyword evidence="3" id="KW-0812">Transmembrane</keyword>
<organism evidence="4">
    <name type="scientific">metagenome</name>
    <dbReference type="NCBI Taxonomy" id="256318"/>
    <lineage>
        <taxon>unclassified sequences</taxon>
        <taxon>metagenomes</taxon>
    </lineage>
</organism>
<keyword evidence="1" id="KW-0175">Coiled coil</keyword>
<dbReference type="GO" id="GO:0004713">
    <property type="term" value="F:protein tyrosine kinase activity"/>
    <property type="evidence" value="ECO:0007669"/>
    <property type="project" value="TreeGrafter"/>
</dbReference>
<dbReference type="SUPFAM" id="SSF52540">
    <property type="entry name" value="P-loop containing nucleoside triphosphate hydrolases"/>
    <property type="match status" value="1"/>
</dbReference>
<dbReference type="InterPro" id="IPR027417">
    <property type="entry name" value="P-loop_NTPase"/>
</dbReference>